<evidence type="ECO:0000313" key="10">
    <source>
        <dbReference type="EMBL" id="MDQ2585966.1"/>
    </source>
</evidence>
<reference evidence="10 11" key="1">
    <citation type="submission" date="2017-06" db="EMBL/GenBank/DDBJ databases">
        <title>Cultured bacterium strain Saccharothrix yanglingensis Hhs.015.</title>
        <authorList>
            <person name="Xia Y."/>
        </authorList>
    </citation>
    <scope>NUCLEOTIDE SEQUENCE [LARGE SCALE GENOMIC DNA]</scope>
    <source>
        <strain evidence="10 11">Hhs.015</strain>
    </source>
</reference>
<keyword evidence="4 8" id="KW-0249">Electron transport</keyword>
<dbReference type="Proteomes" id="UP001225605">
    <property type="component" value="Unassembled WGS sequence"/>
</dbReference>
<keyword evidence="3 8" id="KW-0479">Metal-binding</keyword>
<dbReference type="InterPro" id="IPR051269">
    <property type="entry name" value="Fe-S_cluster_ET"/>
</dbReference>
<dbReference type="PRINTS" id="PR00352">
    <property type="entry name" value="3FE4SFRDOXIN"/>
</dbReference>
<dbReference type="PANTHER" id="PTHR36923:SF3">
    <property type="entry name" value="FERREDOXIN"/>
    <property type="match status" value="1"/>
</dbReference>
<dbReference type="EMBL" id="NSDM01000007">
    <property type="protein sequence ID" value="MDQ2585966.1"/>
    <property type="molecule type" value="Genomic_DNA"/>
</dbReference>
<accession>A0ABU0X1Q1</accession>
<evidence type="ECO:0000256" key="7">
    <source>
        <dbReference type="ARBA" id="ARBA00023291"/>
    </source>
</evidence>
<name>A0ABU0X1Q1_9PSEU</name>
<evidence type="ECO:0000256" key="5">
    <source>
        <dbReference type="ARBA" id="ARBA00023004"/>
    </source>
</evidence>
<dbReference type="InterPro" id="IPR001080">
    <property type="entry name" value="3Fe4S_ferredoxin"/>
</dbReference>
<dbReference type="Gene3D" id="3.30.70.20">
    <property type="match status" value="1"/>
</dbReference>
<evidence type="ECO:0000256" key="8">
    <source>
        <dbReference type="RuleBase" id="RU368020"/>
    </source>
</evidence>
<evidence type="ECO:0000256" key="4">
    <source>
        <dbReference type="ARBA" id="ARBA00022982"/>
    </source>
</evidence>
<dbReference type="SUPFAM" id="SSF54862">
    <property type="entry name" value="4Fe-4S ferredoxins"/>
    <property type="match status" value="1"/>
</dbReference>
<proteinExistence type="predicted"/>
<evidence type="ECO:0000256" key="1">
    <source>
        <dbReference type="ARBA" id="ARBA00001927"/>
    </source>
</evidence>
<organism evidence="10 11">
    <name type="scientific">Saccharothrix yanglingensis</name>
    <dbReference type="NCBI Taxonomy" id="659496"/>
    <lineage>
        <taxon>Bacteria</taxon>
        <taxon>Bacillati</taxon>
        <taxon>Actinomycetota</taxon>
        <taxon>Actinomycetes</taxon>
        <taxon>Pseudonocardiales</taxon>
        <taxon>Pseudonocardiaceae</taxon>
        <taxon>Saccharothrix</taxon>
    </lineage>
</organism>
<keyword evidence="7" id="KW-0003">3Fe-4S</keyword>
<evidence type="ECO:0000313" key="11">
    <source>
        <dbReference type="Proteomes" id="UP001225605"/>
    </source>
</evidence>
<keyword evidence="5 8" id="KW-0408">Iron</keyword>
<evidence type="ECO:0000256" key="2">
    <source>
        <dbReference type="ARBA" id="ARBA00022448"/>
    </source>
</evidence>
<dbReference type="PROSITE" id="PS51379">
    <property type="entry name" value="4FE4S_FER_2"/>
    <property type="match status" value="1"/>
</dbReference>
<gene>
    <name evidence="10" type="ORF">CKY47_18625</name>
</gene>
<evidence type="ECO:0000256" key="6">
    <source>
        <dbReference type="ARBA" id="ARBA00023014"/>
    </source>
</evidence>
<sequence>MGNWTVGVDRDTCIGTGMCTSTAPAHFRLVDGLASPVDESVEPDDAVLDAADSCPMEAILVRDSAGSVLAPRD</sequence>
<comment type="function">
    <text evidence="8">Ferredoxins are iron-sulfur proteins that transfer electrons in a wide variety of metabolic reactions.</text>
</comment>
<evidence type="ECO:0000259" key="9">
    <source>
        <dbReference type="PROSITE" id="PS51379"/>
    </source>
</evidence>
<feature type="domain" description="4Fe-4S ferredoxin-type" evidence="9">
    <location>
        <begin position="4"/>
        <end position="32"/>
    </location>
</feature>
<keyword evidence="11" id="KW-1185">Reference proteome</keyword>
<protein>
    <recommendedName>
        <fullName evidence="8">Ferredoxin</fullName>
    </recommendedName>
</protein>
<keyword evidence="6 8" id="KW-0411">Iron-sulfur</keyword>
<evidence type="ECO:0000256" key="3">
    <source>
        <dbReference type="ARBA" id="ARBA00022723"/>
    </source>
</evidence>
<dbReference type="PANTHER" id="PTHR36923">
    <property type="entry name" value="FERREDOXIN"/>
    <property type="match status" value="1"/>
</dbReference>
<comment type="cofactor">
    <cofactor evidence="1">
        <name>[3Fe-4S] cluster</name>
        <dbReference type="ChEBI" id="CHEBI:21137"/>
    </cofactor>
</comment>
<comment type="caution">
    <text evidence="10">The sequence shown here is derived from an EMBL/GenBank/DDBJ whole genome shotgun (WGS) entry which is preliminary data.</text>
</comment>
<dbReference type="Pfam" id="PF13370">
    <property type="entry name" value="Fer4_13"/>
    <property type="match status" value="1"/>
</dbReference>
<dbReference type="InterPro" id="IPR017896">
    <property type="entry name" value="4Fe4S_Fe-S-bd"/>
</dbReference>
<dbReference type="RefSeq" id="WP_306747170.1">
    <property type="nucleotide sequence ID" value="NZ_NSDM01000007.1"/>
</dbReference>
<keyword evidence="2 8" id="KW-0813">Transport</keyword>